<feature type="binding site" evidence="3">
    <location>
        <begin position="629"/>
        <end position="630"/>
    </location>
    <ligand>
        <name>substrate</name>
    </ligand>
</feature>
<dbReference type="InterPro" id="IPR005196">
    <property type="entry name" value="Glyco_hydro_65_N"/>
</dbReference>
<dbReference type="Proteomes" id="UP000539175">
    <property type="component" value="Unassembled WGS sequence"/>
</dbReference>
<proteinExistence type="inferred from homology"/>
<evidence type="ECO:0000256" key="1">
    <source>
        <dbReference type="ARBA" id="ARBA00006768"/>
    </source>
</evidence>
<evidence type="ECO:0000313" key="7">
    <source>
        <dbReference type="EMBL" id="MBB6252850.1"/>
    </source>
</evidence>
<feature type="domain" description="Glycoside hydrolase family 65 N-terminal" evidence="6">
    <location>
        <begin position="27"/>
        <end position="289"/>
    </location>
</feature>
<accession>A0A7X0B1A5</accession>
<keyword evidence="7" id="KW-0328">Glycosyltransferase</keyword>
<dbReference type="GO" id="GO:0004553">
    <property type="term" value="F:hydrolase activity, hydrolyzing O-glycosyl compounds"/>
    <property type="evidence" value="ECO:0007669"/>
    <property type="project" value="TreeGrafter"/>
</dbReference>
<dbReference type="GO" id="GO:0047656">
    <property type="term" value="F:alpha,alpha-trehalose phosphorylase activity"/>
    <property type="evidence" value="ECO:0007669"/>
    <property type="project" value="UniProtKB-EC"/>
</dbReference>
<dbReference type="Gene3D" id="2.70.98.40">
    <property type="entry name" value="Glycoside hydrolase, family 65, N-terminal domain"/>
    <property type="match status" value="1"/>
</dbReference>
<organism evidence="7 8">
    <name type="scientific">Nitrospirillum iridis</name>
    <dbReference type="NCBI Taxonomy" id="765888"/>
    <lineage>
        <taxon>Bacteria</taxon>
        <taxon>Pseudomonadati</taxon>
        <taxon>Pseudomonadota</taxon>
        <taxon>Alphaproteobacteria</taxon>
        <taxon>Rhodospirillales</taxon>
        <taxon>Azospirillaceae</taxon>
        <taxon>Nitrospirillum</taxon>
    </lineage>
</organism>
<dbReference type="PANTHER" id="PTHR11051:SF13">
    <property type="entry name" value="GLYCOSYL TRANSFERASE"/>
    <property type="match status" value="1"/>
</dbReference>
<reference evidence="7 8" key="1">
    <citation type="submission" date="2020-08" db="EMBL/GenBank/DDBJ databases">
        <title>Genomic Encyclopedia of Type Strains, Phase IV (KMG-IV): sequencing the most valuable type-strain genomes for metagenomic binning, comparative biology and taxonomic classification.</title>
        <authorList>
            <person name="Goeker M."/>
        </authorList>
    </citation>
    <scope>NUCLEOTIDE SEQUENCE [LARGE SCALE GENOMIC DNA]</scope>
    <source>
        <strain evidence="7 8">DSM 22198</strain>
    </source>
</reference>
<feature type="binding site" evidence="3">
    <location>
        <begin position="387"/>
        <end position="388"/>
    </location>
    <ligand>
        <name>substrate</name>
    </ligand>
</feature>
<dbReference type="EMBL" id="JACIIZ010000009">
    <property type="protein sequence ID" value="MBB6252850.1"/>
    <property type="molecule type" value="Genomic_DNA"/>
</dbReference>
<comment type="caution">
    <text evidence="7">The sequence shown here is derived from an EMBL/GenBank/DDBJ whole genome shotgun (WGS) entry which is preliminary data.</text>
</comment>
<keyword evidence="7" id="KW-0808">Transferase</keyword>
<protein>
    <submittedName>
        <fullName evidence="7">Alpha,alpha-trehalose phosphorylase</fullName>
        <ecNumber evidence="7">2.4.1.64</ecNumber>
    </submittedName>
</protein>
<dbReference type="InterPro" id="IPR005194">
    <property type="entry name" value="Glyco_hydro_65_C"/>
</dbReference>
<dbReference type="GO" id="GO:0005975">
    <property type="term" value="P:carbohydrate metabolic process"/>
    <property type="evidence" value="ECO:0007669"/>
    <property type="project" value="InterPro"/>
</dbReference>
<dbReference type="Pfam" id="PF03632">
    <property type="entry name" value="Glyco_hydro_65m"/>
    <property type="match status" value="1"/>
</dbReference>
<dbReference type="PANTHER" id="PTHR11051">
    <property type="entry name" value="GLYCOSYL HYDROLASE-RELATED"/>
    <property type="match status" value="1"/>
</dbReference>
<gene>
    <name evidence="7" type="ORF">FHS74_003418</name>
</gene>
<dbReference type="PIRSF" id="PIRSF036289">
    <property type="entry name" value="Glycosyl_hydrolase_malt_phosph"/>
    <property type="match status" value="1"/>
</dbReference>
<keyword evidence="8" id="KW-1185">Reference proteome</keyword>
<dbReference type="InterPro" id="IPR008928">
    <property type="entry name" value="6-hairpin_glycosidase_sf"/>
</dbReference>
<dbReference type="GO" id="GO:0030246">
    <property type="term" value="F:carbohydrate binding"/>
    <property type="evidence" value="ECO:0007669"/>
    <property type="project" value="InterPro"/>
</dbReference>
<dbReference type="InterPro" id="IPR012341">
    <property type="entry name" value="6hp_glycosidase-like_sf"/>
</dbReference>
<dbReference type="Gene3D" id="2.60.420.10">
    <property type="entry name" value="Maltose phosphorylase, domain 3"/>
    <property type="match status" value="1"/>
</dbReference>
<evidence type="ECO:0000256" key="2">
    <source>
        <dbReference type="PIRSR" id="PIRSR036289-50"/>
    </source>
</evidence>
<dbReference type="InterPro" id="IPR037018">
    <property type="entry name" value="GH65_N"/>
</dbReference>
<feature type="active site" description="Proton donor" evidence="2">
    <location>
        <position position="517"/>
    </location>
</feature>
<name>A0A7X0B1A5_9PROT</name>
<evidence type="ECO:0000259" key="4">
    <source>
        <dbReference type="Pfam" id="PF03632"/>
    </source>
</evidence>
<dbReference type="RefSeq" id="WP_184802653.1">
    <property type="nucleotide sequence ID" value="NZ_JACIIZ010000009.1"/>
</dbReference>
<evidence type="ECO:0000259" key="5">
    <source>
        <dbReference type="Pfam" id="PF03633"/>
    </source>
</evidence>
<evidence type="ECO:0000313" key="8">
    <source>
        <dbReference type="Proteomes" id="UP000539175"/>
    </source>
</evidence>
<dbReference type="EC" id="2.4.1.64" evidence="7"/>
<dbReference type="SUPFAM" id="SSF74650">
    <property type="entry name" value="Galactose mutarotase-like"/>
    <property type="match status" value="1"/>
</dbReference>
<feature type="domain" description="Glycoside hydrolase family 65 C-terminal" evidence="5">
    <location>
        <begin position="729"/>
        <end position="787"/>
    </location>
</feature>
<evidence type="ECO:0000256" key="3">
    <source>
        <dbReference type="PIRSR" id="PIRSR036289-51"/>
    </source>
</evidence>
<dbReference type="InterPro" id="IPR005195">
    <property type="entry name" value="Glyco_hydro_65_M"/>
</dbReference>
<dbReference type="Pfam" id="PF03633">
    <property type="entry name" value="Glyco_hydro_65C"/>
    <property type="match status" value="1"/>
</dbReference>
<sequence length="814" mass="87244">MTASLPPLPAAPDQTDPWIVIAQGDSPAALKCAESLFTLGNGFIGVRGGVEEDARSSAPVVHLNGVYEVTPIRYHEKAPGFAEASDTRIPVPDGTLIGLTVAGEALDLATGTVLAHHRWLDLRTGVLHRALRWRSPAGRTVRVASERLVVEDHPGPVIIQYQVTAEDFTDEVVIDSCLAPHQPPAAAEGGVHDPRVGPQPAEPALAFRRWIESGGEEGGIEGMVLRAGRSRQGVASAMAHTVAVTHAVPIQTARIKDAHADSGGAATHTIRATLSPGAVVTVVKSVAYAADKDVEGGPADDEALAQAAIAALKAAAGIGLPALRQARTQALQDFWLSSDLAIDGAPDLERAVRFNLFQLLQGAGRDGRTSVGAKGQSGEGYEGHYFWDAEIFALPVLVYTRPAVARAILEYRHRTLDGARTHARLMGHRKGALYPWRTIGGAECSAYFPAGSAQYHINADIAHAVRQYMDATRDDDFLVRFGAEILFETARLWLDMGHYNPRRGGRFCIHEVTGPDEYTAMVDNNLYTNAMAQAHLEYAAEVAERLGAERPEALAHISGAIGLGADEPQAWRQAAAAMYLPYDAASGIHPQDDSFLDKKPWDFAGTPADHHPLLMHYHPLVLYRHQVCKQADAVLAFCLLPHRFEPEAVRRSFAFYESVTVHDSTLSAGVFALLAARLGQMDKALAYFNETALVDLRDLHRNTGHGLHMAAMAGSWMALAQGFAGLHALGGILRFNPTLPPGWTGYRFRLEFQGNRVEVAVGCDAATYRLLAGPGLALNHAGQVVHLTPAAAEQTAPVATSPLATSEGGPHAPL</sequence>
<dbReference type="Gene3D" id="1.50.10.10">
    <property type="match status" value="1"/>
</dbReference>
<dbReference type="SUPFAM" id="SSF48208">
    <property type="entry name" value="Six-hairpin glycosidases"/>
    <property type="match status" value="1"/>
</dbReference>
<dbReference type="Pfam" id="PF03636">
    <property type="entry name" value="Glyco_hydro_65N"/>
    <property type="match status" value="1"/>
</dbReference>
<dbReference type="InterPro" id="IPR017045">
    <property type="entry name" value="Malt_Pase/Glycosyl_Hdrlase"/>
</dbReference>
<dbReference type="AlphaFoldDB" id="A0A7X0B1A5"/>
<dbReference type="InterPro" id="IPR011013">
    <property type="entry name" value="Gal_mutarotase_sf_dom"/>
</dbReference>
<evidence type="ECO:0000259" key="6">
    <source>
        <dbReference type="Pfam" id="PF03636"/>
    </source>
</evidence>
<comment type="similarity">
    <text evidence="1">Belongs to the glycosyl hydrolase 65 family.</text>
</comment>
<feature type="domain" description="Glycoside hydrolase family 65 central catalytic" evidence="4">
    <location>
        <begin position="353"/>
        <end position="717"/>
    </location>
</feature>